<feature type="transmembrane region" description="Helical" evidence="1">
    <location>
        <begin position="26"/>
        <end position="48"/>
    </location>
</feature>
<dbReference type="HOGENOM" id="CLU_3132759_0_0_5"/>
<keyword evidence="2" id="KW-0614">Plasmid</keyword>
<keyword evidence="1" id="KW-0812">Transmembrane</keyword>
<dbReference type="AlphaFoldDB" id="B2IL89"/>
<name>B2IL89_BEII9</name>
<reference evidence="2 3" key="1">
    <citation type="submission" date="2008-03" db="EMBL/GenBank/DDBJ databases">
        <title>Complete sequence of plasmid1 of Beijerinckia indica subsp. indica ATCC 9039.</title>
        <authorList>
            <consortium name="US DOE Joint Genome Institute"/>
            <person name="Copeland A."/>
            <person name="Lucas S."/>
            <person name="Lapidus A."/>
            <person name="Glavina del Rio T."/>
            <person name="Dalin E."/>
            <person name="Tice H."/>
            <person name="Bruce D."/>
            <person name="Goodwin L."/>
            <person name="Pitluck S."/>
            <person name="LaButti K."/>
            <person name="Schmutz J."/>
            <person name="Larimer F."/>
            <person name="Land M."/>
            <person name="Hauser L."/>
            <person name="Kyrpides N."/>
            <person name="Mikhailova N."/>
            <person name="Dunfield P.F."/>
            <person name="Dedysh S.N."/>
            <person name="Liesack W."/>
            <person name="Saw J.H."/>
            <person name="Alam M."/>
            <person name="Chen Y."/>
            <person name="Murrell J.C."/>
            <person name="Richardson P."/>
        </authorList>
    </citation>
    <scope>NUCLEOTIDE SEQUENCE [LARGE SCALE GENOMIC DNA]</scope>
    <source>
        <strain evidence="3">ATCC 9039 / DSM 1715 / NCIMB 8712</strain>
        <plasmid evidence="2 3">pBIND01</plasmid>
    </source>
</reference>
<keyword evidence="1" id="KW-1133">Transmembrane helix</keyword>
<proteinExistence type="predicted"/>
<accession>B2IL89</accession>
<dbReference type="KEGG" id="bid:Bind_3738"/>
<gene>
    <name evidence="2" type="ordered locus">Bind_3738</name>
</gene>
<sequence>MNKDLAAAIEKSNASFEKTVREQTCWLSTVVFAAVGVFATLVGILIHFK</sequence>
<protein>
    <submittedName>
        <fullName evidence="2">Uncharacterized protein</fullName>
    </submittedName>
</protein>
<geneLocation type="plasmid" evidence="2 3">
    <name>pBIND01</name>
</geneLocation>
<evidence type="ECO:0000313" key="3">
    <source>
        <dbReference type="Proteomes" id="UP000001695"/>
    </source>
</evidence>
<keyword evidence="3" id="KW-1185">Reference proteome</keyword>
<keyword evidence="1" id="KW-0472">Membrane</keyword>
<evidence type="ECO:0000256" key="1">
    <source>
        <dbReference type="SAM" id="Phobius"/>
    </source>
</evidence>
<organism evidence="2 3">
    <name type="scientific">Beijerinckia indica subsp. indica (strain ATCC 9039 / DSM 1715 / NCIMB 8712)</name>
    <dbReference type="NCBI Taxonomy" id="395963"/>
    <lineage>
        <taxon>Bacteria</taxon>
        <taxon>Pseudomonadati</taxon>
        <taxon>Pseudomonadota</taxon>
        <taxon>Alphaproteobacteria</taxon>
        <taxon>Hyphomicrobiales</taxon>
        <taxon>Beijerinckiaceae</taxon>
        <taxon>Beijerinckia</taxon>
    </lineage>
</organism>
<dbReference type="EMBL" id="CP001017">
    <property type="protein sequence ID" value="ACB97289.1"/>
    <property type="molecule type" value="Genomic_DNA"/>
</dbReference>
<evidence type="ECO:0000313" key="2">
    <source>
        <dbReference type="EMBL" id="ACB97289.1"/>
    </source>
</evidence>
<dbReference type="Proteomes" id="UP000001695">
    <property type="component" value="Plasmid pBIND01"/>
</dbReference>